<dbReference type="Proteomes" id="UP000005239">
    <property type="component" value="Unassembled WGS sequence"/>
</dbReference>
<dbReference type="SMART" id="SM00248">
    <property type="entry name" value="ANK"/>
    <property type="match status" value="2"/>
</dbReference>
<dbReference type="SUPFAM" id="SSF48403">
    <property type="entry name" value="Ankyrin repeat"/>
    <property type="match status" value="1"/>
</dbReference>
<dbReference type="EnsemblMetazoa" id="PPA42944.1">
    <property type="protein sequence ID" value="PPA42944.1"/>
    <property type="gene ID" value="WBGene00281313"/>
</dbReference>
<dbReference type="Pfam" id="PF01734">
    <property type="entry name" value="Patatin"/>
    <property type="match status" value="1"/>
</dbReference>
<dbReference type="EC" id="3.1.1.4" evidence="1"/>
<keyword evidence="5" id="KW-0443">Lipid metabolism</keyword>
<dbReference type="Gene3D" id="1.25.40.20">
    <property type="entry name" value="Ankyrin repeat-containing domain"/>
    <property type="match status" value="1"/>
</dbReference>
<dbReference type="PANTHER" id="PTHR24139">
    <property type="entry name" value="CALCIUM-INDEPENDENT PHOSPHOLIPASE A2"/>
    <property type="match status" value="1"/>
</dbReference>
<dbReference type="GO" id="GO:0016042">
    <property type="term" value="P:lipid catabolic process"/>
    <property type="evidence" value="ECO:0007669"/>
    <property type="project" value="UniProtKB-UniRule"/>
</dbReference>
<dbReference type="GO" id="GO:0005739">
    <property type="term" value="C:mitochondrion"/>
    <property type="evidence" value="ECO:0000318"/>
    <property type="project" value="GO_Central"/>
</dbReference>
<dbReference type="GO" id="GO:0052816">
    <property type="term" value="F:long-chain fatty acyl-CoA hydrolase activity"/>
    <property type="evidence" value="ECO:0000318"/>
    <property type="project" value="GO_Central"/>
</dbReference>
<dbReference type="Gene3D" id="3.40.1090.10">
    <property type="entry name" value="Cytosolic phospholipase A2 catalytic domain"/>
    <property type="match status" value="2"/>
</dbReference>
<evidence type="ECO:0000256" key="5">
    <source>
        <dbReference type="ARBA" id="ARBA00023098"/>
    </source>
</evidence>
<dbReference type="PROSITE" id="PS51635">
    <property type="entry name" value="PNPLA"/>
    <property type="match status" value="1"/>
</dbReference>
<keyword evidence="3" id="KW-0378">Hydrolase</keyword>
<keyword evidence="8" id="KW-1185">Reference proteome</keyword>
<evidence type="ECO:0000256" key="4">
    <source>
        <dbReference type="ARBA" id="ARBA00023043"/>
    </source>
</evidence>
<dbReference type="PANTHER" id="PTHR24139:SF34">
    <property type="entry name" value="85_88 KDA CALCIUM-INDEPENDENT PHOSPHOLIPASE A2"/>
    <property type="match status" value="1"/>
</dbReference>
<evidence type="ECO:0000256" key="3">
    <source>
        <dbReference type="ARBA" id="ARBA00022801"/>
    </source>
</evidence>
<dbReference type="PROSITE" id="PS50088">
    <property type="entry name" value="ANK_REPEAT"/>
    <property type="match status" value="1"/>
</dbReference>
<keyword evidence="4" id="KW-0040">ANK repeat</keyword>
<dbReference type="SUPFAM" id="SSF52151">
    <property type="entry name" value="FabD/lysophospholipase-like"/>
    <property type="match status" value="1"/>
</dbReference>
<dbReference type="GO" id="GO:0047499">
    <property type="term" value="F:calcium-independent phospholipase A2 activity"/>
    <property type="evidence" value="ECO:0000318"/>
    <property type="project" value="GO_Central"/>
</dbReference>
<dbReference type="InterPro" id="IPR002641">
    <property type="entry name" value="PNPLA_dom"/>
</dbReference>
<name>A0A2A6CUX7_PRIPA</name>
<evidence type="ECO:0000256" key="6">
    <source>
        <dbReference type="ARBA" id="ARBA00023422"/>
    </source>
</evidence>
<reference evidence="8" key="1">
    <citation type="journal article" date="2008" name="Nat. Genet.">
        <title>The Pristionchus pacificus genome provides a unique perspective on nematode lifestyle and parasitism.</title>
        <authorList>
            <person name="Dieterich C."/>
            <person name="Clifton S.W."/>
            <person name="Schuster L.N."/>
            <person name="Chinwalla A."/>
            <person name="Delehaunty K."/>
            <person name="Dinkelacker I."/>
            <person name="Fulton L."/>
            <person name="Fulton R."/>
            <person name="Godfrey J."/>
            <person name="Minx P."/>
            <person name="Mitreva M."/>
            <person name="Roeseler W."/>
            <person name="Tian H."/>
            <person name="Witte H."/>
            <person name="Yang S.P."/>
            <person name="Wilson R.K."/>
            <person name="Sommer R.J."/>
        </authorList>
    </citation>
    <scope>NUCLEOTIDE SEQUENCE [LARGE SCALE GENOMIC DNA]</scope>
    <source>
        <strain evidence="8">PS312</strain>
    </source>
</reference>
<evidence type="ECO:0000256" key="2">
    <source>
        <dbReference type="ARBA" id="ARBA00022737"/>
    </source>
</evidence>
<accession>A0A2A6CUX7</accession>
<proteinExistence type="predicted"/>
<reference evidence="7" key="2">
    <citation type="submission" date="2022-06" db="UniProtKB">
        <authorList>
            <consortium name="EnsemblMetazoa"/>
        </authorList>
    </citation>
    <scope>IDENTIFICATION</scope>
    <source>
        <strain evidence="7">PS312</strain>
    </source>
</reference>
<dbReference type="InterPro" id="IPR047148">
    <property type="entry name" value="PLPL9"/>
</dbReference>
<keyword evidence="2" id="KW-0677">Repeat</keyword>
<accession>A0A8R1YXK8</accession>
<organism evidence="7 8">
    <name type="scientific">Pristionchus pacificus</name>
    <name type="common">Parasitic nematode worm</name>
    <dbReference type="NCBI Taxonomy" id="54126"/>
    <lineage>
        <taxon>Eukaryota</taxon>
        <taxon>Metazoa</taxon>
        <taxon>Ecdysozoa</taxon>
        <taxon>Nematoda</taxon>
        <taxon>Chromadorea</taxon>
        <taxon>Rhabditida</taxon>
        <taxon>Rhabditina</taxon>
        <taxon>Diplogasteromorpha</taxon>
        <taxon>Diplogasteroidea</taxon>
        <taxon>Neodiplogasteridae</taxon>
        <taxon>Pristionchus</taxon>
    </lineage>
</organism>
<comment type="catalytic activity">
    <reaction evidence="6">
        <text>a 1,2-diacyl-sn-glycero-3-phosphocholine + H2O = a 1-acyl-sn-glycero-3-phosphocholine + a fatty acid + H(+)</text>
        <dbReference type="Rhea" id="RHEA:15801"/>
        <dbReference type="ChEBI" id="CHEBI:15377"/>
        <dbReference type="ChEBI" id="CHEBI:15378"/>
        <dbReference type="ChEBI" id="CHEBI:28868"/>
        <dbReference type="ChEBI" id="CHEBI:57643"/>
        <dbReference type="ChEBI" id="CHEBI:58168"/>
        <dbReference type="EC" id="3.1.1.4"/>
    </reaction>
    <physiologicalReaction direction="left-to-right" evidence="6">
        <dbReference type="Rhea" id="RHEA:15802"/>
    </physiologicalReaction>
</comment>
<dbReference type="InterPro" id="IPR016035">
    <property type="entry name" value="Acyl_Trfase/lysoPLipase"/>
</dbReference>
<dbReference type="InterPro" id="IPR036770">
    <property type="entry name" value="Ankyrin_rpt-contain_sf"/>
</dbReference>
<dbReference type="GO" id="GO:2000304">
    <property type="term" value="P:positive regulation of ceramide biosynthetic process"/>
    <property type="evidence" value="ECO:0000318"/>
    <property type="project" value="GO_Central"/>
</dbReference>
<evidence type="ECO:0000313" key="8">
    <source>
        <dbReference type="Proteomes" id="UP000005239"/>
    </source>
</evidence>
<protein>
    <recommendedName>
        <fullName evidence="1">phospholipase A2</fullName>
        <ecNumber evidence="1">3.1.1.4</ecNumber>
    </recommendedName>
</protein>
<dbReference type="AlphaFoldDB" id="A0A2A6CUX7"/>
<dbReference type="OrthoDB" id="10021675at2759"/>
<sequence>MAFLDLFHLAYGDVFEPVFGILYAVLIFRIIRSKNPILRSHFYYFTIATGLFCTIDSGLSHLFTLSVTLGKILTVTTRFTAICLPDKEKRIWTPLITYALLIGIYIIPFLLFAFFPFQSPIFAPTADGYGRFLGIEGIGYKSISPGNRPIPKYERAVVIYAIILTATHTLKSILQYLIPDFLSFFAEPILLVITSSQVRMELFPCCSRRRVERIPSIAFKLRVLEWIDLLKHPKTKRVAVRCFLYFSEPLMNDSKLGSPPKIKFVTVNNRYQNSEEPAKHEKNTVRWETYKYTLSAPKVLNLEHSPPSLFHKNELPDYAELLAKAINALLKIPHETSLLDKLNAKQFECFVTNFFKPVNAYSEYKQFDISLEMEEKINAFDKFIGKRGEFSKEMAETVLCTIITIANDLHIYSASPIHLATRNKDLDALIMMLCNNVKVNTRNKEGLTPLQVAVKNDFLIIAKTLILFDADVKSEVGRHLKKADKTGGERTHLLSLDGGGIRGLVLTTILSEIEAVVGKNKFRDAFKFTAGSSTGAILAIALSQGKSVAECRNIYFRLKDTVFYRSSNAVPYSHEHLEEVLEKELNGLANMASLKKEKNKFVVVTSQDSSVKPMRTVLFKSYKLKSETSHVSYETEKVILQEDQCIESSSESANSDSEDSLYGSDIVNIPERKKRMAVPIEPEKCQSCDRFLTKHIKRTPSISTAASIPDQKLTEEEIIEKKRQEIFGNSFTKSEACPFTTTIKFAARCSSAAPTFFESPDRKHIDGGVITNNPTEILLTEFHKVNNDYENKGTDKMNLGVVLSIGTGHVKDEEASHCEASCGFECVPKIIRFMQQFSGQIGRSDGTQVQQAEAHTQSMNGFFYRFTPVFDSDIGLDETNNEVLINMMWKTKVYMRKERAEGVLHIIDTILKQ</sequence>
<dbReference type="InterPro" id="IPR002110">
    <property type="entry name" value="Ankyrin_rpt"/>
</dbReference>
<gene>
    <name evidence="7" type="primary">WBGene00281313</name>
</gene>
<evidence type="ECO:0000256" key="1">
    <source>
        <dbReference type="ARBA" id="ARBA00013278"/>
    </source>
</evidence>
<evidence type="ECO:0000313" key="7">
    <source>
        <dbReference type="EnsemblMetazoa" id="PPA42944.1"/>
    </source>
</evidence>